<accession>A0AAV8F348</accession>
<sequence length="1020" mass="111261">MQTALKGGGRSVTENRERPQKHPEEEKRRESGFGSFVLDPSLLVSQSLSLSVSLEILSRICLPPSELFDRLHFSKLLDPVLTNSKILLFFSSRTTMSDDGDRTCPLCAEEMDLTDQQLKPCKCGYEICVWCWHHVMEMAEKEETEGRCPACRTAYDKDRIVKMAANCERMVAEINAEKKQKPQKMKPKTSADARKHLSSVRVIQRNLVYIIGLPNNLMDESLLERREYFGQYGKVMKVSISRPTGAAAQQALANNTFSVYITYSKEEEAIRCIQSVHNFVLEGKSLRACFGTTKYCHQWLRSLSCNNPDCLYLHDIGSQEDSFTKDEIISAYTRSRVPQIVMNASQRRVGNVLPPPADDFSNSTIAVKQPPLKNGSNYVPSQTKVSPPNSSAGKSTLPAAAAWGLRNINSRPAATSSVAPLQTLAKSKSEGAPSINTKPQMPSAWHDDVATTSSSSKLQLEQTDRSSKSFKPAISKELNVDLSSIPSAWNDDPVVITPPSYEDGKSDKTSGTFPQSSHNPSFEASANSSSIASSPSGVDERDSIVPASFQSVAANGAFADVDTDDLTGGLSSVCLDTDAYPVESASGSTIQVSRQDGTKPMLKDVVGENLLSTSDQILGPFDSSYRNSSWNDEAGPAKYDPLALRDNSSILPNAHQGSELSGSGLYNKPGIFHSLGVNNTEKAPSVNKEESSIISDILALDFDPWDESSSLPNSLAAPWRCKSTGQSRFLFARQDGQGDFLEGPMREGGSDHRFGMASQHSYQNGLGFESMDGSNGFARSGSGFGSDRIAANPRTKVSAPPGFSAPSRVVPPPGFSSHDRSSNHLYDTSYSDNRLLDNIPAGNHYQHANLTRNSSDIEFIDPAILAVGKGRMAGLSETVLDQKPVPASSYLSNFSASPTNSDPRIQLLMQQALSSSNQNPRMIPDHHVRDPYLSLSDSVNGNFGASRFMAQNFAQISPHQQQRSSHLTNGGQWDGWSDLRMGGNMGMNERIMLNGNNLYAGEENNFHLPGSDIYNRAFGL</sequence>
<evidence type="ECO:0000259" key="4">
    <source>
        <dbReference type="PROSITE" id="PS50089"/>
    </source>
</evidence>
<dbReference type="PROSITE" id="PS50089">
    <property type="entry name" value="ZF_RING_2"/>
    <property type="match status" value="1"/>
</dbReference>
<proteinExistence type="predicted"/>
<feature type="region of interest" description="Disordered" evidence="3">
    <location>
        <begin position="352"/>
        <end position="395"/>
    </location>
</feature>
<dbReference type="CDD" id="cd12438">
    <property type="entry name" value="RRM_CNOT4"/>
    <property type="match status" value="1"/>
</dbReference>
<organism evidence="6 7">
    <name type="scientific">Rhynchospora pubera</name>
    <dbReference type="NCBI Taxonomy" id="906938"/>
    <lineage>
        <taxon>Eukaryota</taxon>
        <taxon>Viridiplantae</taxon>
        <taxon>Streptophyta</taxon>
        <taxon>Embryophyta</taxon>
        <taxon>Tracheophyta</taxon>
        <taxon>Spermatophyta</taxon>
        <taxon>Magnoliopsida</taxon>
        <taxon>Liliopsida</taxon>
        <taxon>Poales</taxon>
        <taxon>Cyperaceae</taxon>
        <taxon>Cyperoideae</taxon>
        <taxon>Rhynchosporeae</taxon>
        <taxon>Rhynchospora</taxon>
    </lineage>
</organism>
<dbReference type="SUPFAM" id="SSF57850">
    <property type="entry name" value="RING/U-box"/>
    <property type="match status" value="1"/>
</dbReference>
<dbReference type="GO" id="GO:0003723">
    <property type="term" value="F:RNA binding"/>
    <property type="evidence" value="ECO:0007669"/>
    <property type="project" value="UniProtKB-UniRule"/>
</dbReference>
<reference evidence="6" key="1">
    <citation type="submission" date="2022-08" db="EMBL/GenBank/DDBJ databases">
        <authorList>
            <person name="Marques A."/>
        </authorList>
    </citation>
    <scope>NUCLEOTIDE SEQUENCE</scope>
    <source>
        <strain evidence="6">RhyPub2mFocal</strain>
        <tissue evidence="6">Leaves</tissue>
    </source>
</reference>
<dbReference type="InterPro" id="IPR000504">
    <property type="entry name" value="RRM_dom"/>
</dbReference>
<dbReference type="InterPro" id="IPR013083">
    <property type="entry name" value="Znf_RING/FYVE/PHD"/>
</dbReference>
<feature type="region of interest" description="Disordered" evidence="3">
    <location>
        <begin position="1"/>
        <end position="31"/>
    </location>
</feature>
<dbReference type="PROSITE" id="PS50102">
    <property type="entry name" value="RRM"/>
    <property type="match status" value="1"/>
</dbReference>
<dbReference type="GO" id="GO:0004842">
    <property type="term" value="F:ubiquitin-protein transferase activity"/>
    <property type="evidence" value="ECO:0007669"/>
    <property type="project" value="InterPro"/>
</dbReference>
<keyword evidence="1" id="KW-0862">Zinc</keyword>
<dbReference type="SUPFAM" id="SSF54928">
    <property type="entry name" value="RNA-binding domain, RBD"/>
    <property type="match status" value="1"/>
</dbReference>
<feature type="compositionally biased region" description="Basic and acidic residues" evidence="3">
    <location>
        <begin position="13"/>
        <end position="31"/>
    </location>
</feature>
<evidence type="ECO:0000313" key="6">
    <source>
        <dbReference type="EMBL" id="KAJ4786805.1"/>
    </source>
</evidence>
<protein>
    <submittedName>
        <fullName evidence="6">RNA binding (RRM/RBD/RNP motifs) family protein</fullName>
    </submittedName>
</protein>
<gene>
    <name evidence="6" type="ORF">LUZ62_038051</name>
</gene>
<keyword evidence="2" id="KW-0694">RNA-binding</keyword>
<dbReference type="CDD" id="cd16618">
    <property type="entry name" value="mRING-HC-C4C4_CNOT4"/>
    <property type="match status" value="1"/>
</dbReference>
<feature type="region of interest" description="Disordered" evidence="3">
    <location>
        <begin position="784"/>
        <end position="826"/>
    </location>
</feature>
<dbReference type="GO" id="GO:0030014">
    <property type="term" value="C:CCR4-NOT complex"/>
    <property type="evidence" value="ECO:0007669"/>
    <property type="project" value="InterPro"/>
</dbReference>
<dbReference type="Gene3D" id="3.30.40.10">
    <property type="entry name" value="Zinc/RING finger domain, C3HC4 (zinc finger)"/>
    <property type="match status" value="1"/>
</dbReference>
<dbReference type="FunFam" id="3.30.70.330:FF:000161">
    <property type="entry name" value="RNA binding (RRM/RBD/RNP motifs) family protein"/>
    <property type="match status" value="1"/>
</dbReference>
<dbReference type="EMBL" id="JAMFTS010000002">
    <property type="protein sequence ID" value="KAJ4786805.1"/>
    <property type="molecule type" value="Genomic_DNA"/>
</dbReference>
<feature type="compositionally biased region" description="Polar residues" evidence="3">
    <location>
        <begin position="509"/>
        <end position="520"/>
    </location>
</feature>
<feature type="compositionally biased region" description="Low complexity" evidence="3">
    <location>
        <begin position="521"/>
        <end position="536"/>
    </location>
</feature>
<keyword evidence="1" id="KW-0479">Metal-binding</keyword>
<dbReference type="InterPro" id="IPR039515">
    <property type="entry name" value="NOT4_mRING-HC-C4C4"/>
</dbReference>
<dbReference type="Proteomes" id="UP001140206">
    <property type="component" value="Chromosome 2"/>
</dbReference>
<dbReference type="InterPro" id="IPR034261">
    <property type="entry name" value="CNOT4_RRM"/>
</dbReference>
<dbReference type="AlphaFoldDB" id="A0AAV8F348"/>
<comment type="caution">
    <text evidence="6">The sequence shown here is derived from an EMBL/GenBank/DDBJ whole genome shotgun (WGS) entry which is preliminary data.</text>
</comment>
<evidence type="ECO:0000313" key="7">
    <source>
        <dbReference type="Proteomes" id="UP001140206"/>
    </source>
</evidence>
<dbReference type="PANTHER" id="PTHR12603">
    <property type="entry name" value="CCR4-NOT TRANSCRIPTION COMPLEX RELATED"/>
    <property type="match status" value="1"/>
</dbReference>
<dbReference type="Pfam" id="PF00076">
    <property type="entry name" value="RRM_1"/>
    <property type="match status" value="1"/>
</dbReference>
<dbReference type="InterPro" id="IPR035979">
    <property type="entry name" value="RBD_domain_sf"/>
</dbReference>
<keyword evidence="1" id="KW-0863">Zinc-finger</keyword>
<feature type="compositionally biased region" description="Gly residues" evidence="3">
    <location>
        <begin position="1"/>
        <end position="10"/>
    </location>
</feature>
<dbReference type="FunFam" id="3.30.40.10:FF:000155">
    <property type="entry name" value="RNA binding (RRM/RBD/RNP motifs) family protein"/>
    <property type="match status" value="1"/>
</dbReference>
<evidence type="ECO:0000256" key="3">
    <source>
        <dbReference type="SAM" id="MobiDB-lite"/>
    </source>
</evidence>
<dbReference type="SMART" id="SM00361">
    <property type="entry name" value="RRM_1"/>
    <property type="match status" value="1"/>
</dbReference>
<dbReference type="PANTHER" id="PTHR12603:SF36">
    <property type="entry name" value="RNA BINDING (RRM_RBD_RNP MOTIFS) FAMILY PROTEIN"/>
    <property type="match status" value="1"/>
</dbReference>
<evidence type="ECO:0000256" key="1">
    <source>
        <dbReference type="PROSITE-ProRule" id="PRU00175"/>
    </source>
</evidence>
<name>A0AAV8F348_9POAL</name>
<feature type="compositionally biased region" description="Polar residues" evidence="3">
    <location>
        <begin position="450"/>
        <end position="461"/>
    </location>
</feature>
<evidence type="ECO:0000259" key="5">
    <source>
        <dbReference type="PROSITE" id="PS50102"/>
    </source>
</evidence>
<feature type="domain" description="RRM" evidence="5">
    <location>
        <begin position="206"/>
        <end position="293"/>
    </location>
</feature>
<dbReference type="GO" id="GO:0016567">
    <property type="term" value="P:protein ubiquitination"/>
    <property type="evidence" value="ECO:0007669"/>
    <property type="project" value="TreeGrafter"/>
</dbReference>
<dbReference type="Gene3D" id="3.30.70.330">
    <property type="match status" value="1"/>
</dbReference>
<feature type="region of interest" description="Disordered" evidence="3">
    <location>
        <begin position="422"/>
        <end position="470"/>
    </location>
</feature>
<feature type="compositionally biased region" description="Polar residues" evidence="3">
    <location>
        <begin position="374"/>
        <end position="394"/>
    </location>
</feature>
<dbReference type="InterPro" id="IPR012677">
    <property type="entry name" value="Nucleotide-bd_a/b_plait_sf"/>
</dbReference>
<evidence type="ECO:0000256" key="2">
    <source>
        <dbReference type="PROSITE-ProRule" id="PRU00176"/>
    </source>
</evidence>
<dbReference type="GO" id="GO:0008270">
    <property type="term" value="F:zinc ion binding"/>
    <property type="evidence" value="ECO:0007669"/>
    <property type="project" value="UniProtKB-KW"/>
</dbReference>
<feature type="domain" description="RING-type" evidence="4">
    <location>
        <begin position="104"/>
        <end position="152"/>
    </location>
</feature>
<keyword evidence="7" id="KW-1185">Reference proteome</keyword>
<dbReference type="InterPro" id="IPR003954">
    <property type="entry name" value="RRM_euk-type"/>
</dbReference>
<feature type="region of interest" description="Disordered" evidence="3">
    <location>
        <begin position="487"/>
        <end position="540"/>
    </location>
</feature>
<dbReference type="InterPro" id="IPR039780">
    <property type="entry name" value="Mot2"/>
</dbReference>
<dbReference type="Pfam" id="PF14570">
    <property type="entry name" value="zf-RING_4"/>
    <property type="match status" value="1"/>
</dbReference>
<dbReference type="InterPro" id="IPR001841">
    <property type="entry name" value="Znf_RING"/>
</dbReference>